<name>A0ABS2CLV1_9MICO</name>
<evidence type="ECO:0000259" key="5">
    <source>
        <dbReference type="PROSITE" id="PS50110"/>
    </source>
</evidence>
<dbReference type="SMART" id="SM00448">
    <property type="entry name" value="REC"/>
    <property type="match status" value="1"/>
</dbReference>
<feature type="domain" description="HTH luxR-type" evidence="4">
    <location>
        <begin position="150"/>
        <end position="215"/>
    </location>
</feature>
<keyword evidence="1 3" id="KW-0597">Phosphoprotein</keyword>
<dbReference type="InterPro" id="IPR011006">
    <property type="entry name" value="CheY-like_superfamily"/>
</dbReference>
<evidence type="ECO:0000256" key="1">
    <source>
        <dbReference type="ARBA" id="ARBA00022553"/>
    </source>
</evidence>
<evidence type="ECO:0000313" key="7">
    <source>
        <dbReference type="Proteomes" id="UP001430172"/>
    </source>
</evidence>
<evidence type="ECO:0000256" key="3">
    <source>
        <dbReference type="PROSITE-ProRule" id="PRU00169"/>
    </source>
</evidence>
<dbReference type="InterPro" id="IPR058245">
    <property type="entry name" value="NreC/VraR/RcsB-like_REC"/>
</dbReference>
<dbReference type="SUPFAM" id="SSF52172">
    <property type="entry name" value="CheY-like"/>
    <property type="match status" value="1"/>
</dbReference>
<dbReference type="Pfam" id="PF00072">
    <property type="entry name" value="Response_reg"/>
    <property type="match status" value="1"/>
</dbReference>
<evidence type="ECO:0000256" key="2">
    <source>
        <dbReference type="ARBA" id="ARBA00023125"/>
    </source>
</evidence>
<protein>
    <submittedName>
        <fullName evidence="6">Response regulator transcription factor</fullName>
    </submittedName>
</protein>
<proteinExistence type="predicted"/>
<dbReference type="Gene3D" id="1.10.10.10">
    <property type="entry name" value="Winged helix-like DNA-binding domain superfamily/Winged helix DNA-binding domain"/>
    <property type="match status" value="1"/>
</dbReference>
<dbReference type="SUPFAM" id="SSF46894">
    <property type="entry name" value="C-terminal effector domain of the bipartite response regulators"/>
    <property type="match status" value="1"/>
</dbReference>
<dbReference type="PANTHER" id="PTHR43214:SF42">
    <property type="entry name" value="TRANSCRIPTIONAL REGULATORY PROTEIN DESR"/>
    <property type="match status" value="1"/>
</dbReference>
<dbReference type="InterPro" id="IPR016032">
    <property type="entry name" value="Sig_transdc_resp-reg_C-effctor"/>
</dbReference>
<dbReference type="CDD" id="cd06170">
    <property type="entry name" value="LuxR_C_like"/>
    <property type="match status" value="1"/>
</dbReference>
<feature type="domain" description="Response regulatory" evidence="5">
    <location>
        <begin position="8"/>
        <end position="124"/>
    </location>
</feature>
<dbReference type="InterPro" id="IPR001789">
    <property type="entry name" value="Sig_transdc_resp-reg_receiver"/>
</dbReference>
<dbReference type="PROSITE" id="PS50110">
    <property type="entry name" value="RESPONSE_REGULATORY"/>
    <property type="match status" value="1"/>
</dbReference>
<gene>
    <name evidence="6" type="ORF">JQN70_10460</name>
</gene>
<keyword evidence="7" id="KW-1185">Reference proteome</keyword>
<dbReference type="Gene3D" id="3.40.50.2300">
    <property type="match status" value="1"/>
</dbReference>
<dbReference type="Pfam" id="PF00196">
    <property type="entry name" value="GerE"/>
    <property type="match status" value="1"/>
</dbReference>
<comment type="caution">
    <text evidence="6">The sequence shown here is derived from an EMBL/GenBank/DDBJ whole genome shotgun (WGS) entry which is preliminary data.</text>
</comment>
<evidence type="ECO:0000313" key="6">
    <source>
        <dbReference type="EMBL" id="MBM6400808.1"/>
    </source>
</evidence>
<dbReference type="CDD" id="cd17535">
    <property type="entry name" value="REC_NarL-like"/>
    <property type="match status" value="1"/>
</dbReference>
<dbReference type="PRINTS" id="PR00038">
    <property type="entry name" value="HTHLUXR"/>
</dbReference>
<dbReference type="PROSITE" id="PS50043">
    <property type="entry name" value="HTH_LUXR_2"/>
    <property type="match status" value="1"/>
</dbReference>
<evidence type="ECO:0000259" key="4">
    <source>
        <dbReference type="PROSITE" id="PS50043"/>
    </source>
</evidence>
<keyword evidence="2" id="KW-0238">DNA-binding</keyword>
<dbReference type="InterPro" id="IPR036388">
    <property type="entry name" value="WH-like_DNA-bd_sf"/>
</dbReference>
<dbReference type="Proteomes" id="UP001430172">
    <property type="component" value="Unassembled WGS sequence"/>
</dbReference>
<reference evidence="6" key="1">
    <citation type="submission" date="2021-02" db="EMBL/GenBank/DDBJ databases">
        <title>Phycicoccus sp. MQZ13P-5T, whole genome shotgun sequence.</title>
        <authorList>
            <person name="Tuo L."/>
        </authorList>
    </citation>
    <scope>NUCLEOTIDE SEQUENCE</scope>
    <source>
        <strain evidence="6">MQZ13P-5</strain>
    </source>
</reference>
<dbReference type="PANTHER" id="PTHR43214">
    <property type="entry name" value="TWO-COMPONENT RESPONSE REGULATOR"/>
    <property type="match status" value="1"/>
</dbReference>
<dbReference type="InterPro" id="IPR039420">
    <property type="entry name" value="WalR-like"/>
</dbReference>
<feature type="modified residue" description="4-aspartylphosphate" evidence="3">
    <location>
        <position position="59"/>
    </location>
</feature>
<dbReference type="RefSeq" id="WP_204131286.1">
    <property type="nucleotide sequence ID" value="NZ_JAFDVD010000011.1"/>
</dbReference>
<sequence>MVPPPGTRVLVLDDHAVVRRGLLALLADVTWAGPVVEAGTVAEARELATRLQPGLAVVDVGLPDGDGIDFVTELVRIAPGCRSLVLTMDRSVGTAERALAAGAAGHLAKDSAPELVVDALGTIASGGVVLGWDLVAGRVRVGGAPPAPGARGPLAALSPRELEVARQVAAGVANPVIARHLGISEKTVRNVLSGVLPKVGARDRVHLALLVREHDGPG</sequence>
<dbReference type="SMART" id="SM00421">
    <property type="entry name" value="HTH_LUXR"/>
    <property type="match status" value="1"/>
</dbReference>
<accession>A0ABS2CLV1</accession>
<dbReference type="EMBL" id="JAFDVD010000011">
    <property type="protein sequence ID" value="MBM6400808.1"/>
    <property type="molecule type" value="Genomic_DNA"/>
</dbReference>
<organism evidence="6 7">
    <name type="scientific">Phycicoccus sonneratiae</name>
    <dbReference type="NCBI Taxonomy" id="2807628"/>
    <lineage>
        <taxon>Bacteria</taxon>
        <taxon>Bacillati</taxon>
        <taxon>Actinomycetota</taxon>
        <taxon>Actinomycetes</taxon>
        <taxon>Micrococcales</taxon>
        <taxon>Intrasporangiaceae</taxon>
        <taxon>Phycicoccus</taxon>
    </lineage>
</organism>
<dbReference type="InterPro" id="IPR000792">
    <property type="entry name" value="Tscrpt_reg_LuxR_C"/>
</dbReference>